<evidence type="ECO:0000313" key="3">
    <source>
        <dbReference type="Proteomes" id="UP000247702"/>
    </source>
</evidence>
<dbReference type="Proteomes" id="UP000247702">
    <property type="component" value="Unassembled WGS sequence"/>
</dbReference>
<sequence>MYQHRVSTLIQTTRIKDRVIPLELDPSQNFLRNICFIEMVTVCSFGTRFQLDTQYSSNIYEELRKVMATKGIKLNGNVTYDKDDKVYVIFR</sequence>
<comment type="caution">
    <text evidence="1">The sequence shown here is derived from an EMBL/GenBank/DDBJ whole genome shotgun (WGS) entry which is preliminary data.</text>
</comment>
<gene>
    <name evidence="2" type="ORF">RCL2_002536700</name>
    <name evidence="1" type="ORF">RclHR1_03970012</name>
</gene>
<reference evidence="2" key="2">
    <citation type="submission" date="2019-10" db="EMBL/GenBank/DDBJ databases">
        <title>Conservation and host-specific expression of non-tandemly repeated heterogenous ribosome RNA gene in arbuscular mycorrhizal fungi.</title>
        <authorList>
            <person name="Maeda T."/>
            <person name="Kobayashi Y."/>
            <person name="Nakagawa T."/>
            <person name="Ezawa T."/>
            <person name="Yamaguchi K."/>
            <person name="Bino T."/>
            <person name="Nishimoto Y."/>
            <person name="Shigenobu S."/>
            <person name="Kawaguchi M."/>
        </authorList>
    </citation>
    <scope>NUCLEOTIDE SEQUENCE</scope>
    <source>
        <strain evidence="2">HR1</strain>
    </source>
</reference>
<dbReference type="STRING" id="94130.A0A2Z6RUS2"/>
<evidence type="ECO:0000313" key="2">
    <source>
        <dbReference type="EMBL" id="GES98835.1"/>
    </source>
</evidence>
<protein>
    <submittedName>
        <fullName evidence="1">Uncharacterized protein</fullName>
    </submittedName>
</protein>
<proteinExistence type="predicted"/>
<accession>A0A2Z6RUS2</accession>
<dbReference type="EMBL" id="BEXD01003301">
    <property type="protein sequence ID" value="GBC00770.1"/>
    <property type="molecule type" value="Genomic_DNA"/>
</dbReference>
<evidence type="ECO:0000313" key="1">
    <source>
        <dbReference type="EMBL" id="GBC00770.1"/>
    </source>
</evidence>
<keyword evidence="3" id="KW-1185">Reference proteome</keyword>
<name>A0A2Z6RUS2_9GLOM</name>
<dbReference type="EMBL" id="BLAL01000274">
    <property type="protein sequence ID" value="GES98835.1"/>
    <property type="molecule type" value="Genomic_DNA"/>
</dbReference>
<dbReference type="AlphaFoldDB" id="A0A2Z6RUS2"/>
<dbReference type="Proteomes" id="UP000615446">
    <property type="component" value="Unassembled WGS sequence"/>
</dbReference>
<organism evidence="1 3">
    <name type="scientific">Rhizophagus clarus</name>
    <dbReference type="NCBI Taxonomy" id="94130"/>
    <lineage>
        <taxon>Eukaryota</taxon>
        <taxon>Fungi</taxon>
        <taxon>Fungi incertae sedis</taxon>
        <taxon>Mucoromycota</taxon>
        <taxon>Glomeromycotina</taxon>
        <taxon>Glomeromycetes</taxon>
        <taxon>Glomerales</taxon>
        <taxon>Glomeraceae</taxon>
        <taxon>Rhizophagus</taxon>
    </lineage>
</organism>
<reference evidence="1 3" key="1">
    <citation type="submission" date="2017-11" db="EMBL/GenBank/DDBJ databases">
        <title>The genome of Rhizophagus clarus HR1 reveals common genetic basis of auxotrophy among arbuscular mycorrhizal fungi.</title>
        <authorList>
            <person name="Kobayashi Y."/>
        </authorList>
    </citation>
    <scope>NUCLEOTIDE SEQUENCE [LARGE SCALE GENOMIC DNA]</scope>
    <source>
        <strain evidence="1 3">HR1</strain>
    </source>
</reference>